<dbReference type="SUPFAM" id="SSF54862">
    <property type="entry name" value="4Fe-4S ferredoxins"/>
    <property type="match status" value="1"/>
</dbReference>
<keyword evidence="3" id="KW-0479">Metal-binding</keyword>
<evidence type="ECO:0000256" key="8">
    <source>
        <dbReference type="SAM" id="Phobius"/>
    </source>
</evidence>
<evidence type="ECO:0000256" key="6">
    <source>
        <dbReference type="ARBA" id="ARBA00023014"/>
    </source>
</evidence>
<dbReference type="Pfam" id="PF11614">
    <property type="entry name" value="FixG_C"/>
    <property type="match status" value="1"/>
</dbReference>
<keyword evidence="6" id="KW-0411">Iron-sulfur</keyword>
<dbReference type="PROSITE" id="PS00198">
    <property type="entry name" value="4FE4S_FER_1"/>
    <property type="match status" value="1"/>
</dbReference>
<keyword evidence="2" id="KW-0004">4Fe-4S</keyword>
<dbReference type="InterPro" id="IPR051684">
    <property type="entry name" value="Electron_Trans/Redox"/>
</dbReference>
<feature type="transmembrane region" description="Helical" evidence="8">
    <location>
        <begin position="85"/>
        <end position="105"/>
    </location>
</feature>
<dbReference type="InterPro" id="IPR014116">
    <property type="entry name" value="Cyt_c_oxidase_cbb3_FixG"/>
</dbReference>
<dbReference type="Pfam" id="PF12801">
    <property type="entry name" value="Fer4_5"/>
    <property type="match status" value="1"/>
</dbReference>
<dbReference type="PANTHER" id="PTHR30176">
    <property type="entry name" value="FERREDOXIN-TYPE PROTEIN NAPH"/>
    <property type="match status" value="1"/>
</dbReference>
<evidence type="ECO:0000313" key="10">
    <source>
        <dbReference type="EMBL" id="NFV78878.1"/>
    </source>
</evidence>
<feature type="region of interest" description="Disordered" evidence="7">
    <location>
        <begin position="1"/>
        <end position="20"/>
    </location>
</feature>
<dbReference type="RefSeq" id="WP_163674256.1">
    <property type="nucleotide sequence ID" value="NZ_JAAIYP010000007.1"/>
</dbReference>
<dbReference type="AlphaFoldDB" id="A0A7C9QRK2"/>
<evidence type="ECO:0000256" key="5">
    <source>
        <dbReference type="ARBA" id="ARBA00023004"/>
    </source>
</evidence>
<feature type="transmembrane region" description="Helical" evidence="8">
    <location>
        <begin position="159"/>
        <end position="177"/>
    </location>
</feature>
<feature type="transmembrane region" description="Helical" evidence="8">
    <location>
        <begin position="328"/>
        <end position="347"/>
    </location>
</feature>
<keyword evidence="8" id="KW-1133">Transmembrane helix</keyword>
<dbReference type="Pfam" id="PF13746">
    <property type="entry name" value="Fer4_18"/>
    <property type="match status" value="1"/>
</dbReference>
<evidence type="ECO:0000256" key="4">
    <source>
        <dbReference type="ARBA" id="ARBA00022982"/>
    </source>
</evidence>
<evidence type="ECO:0000313" key="11">
    <source>
        <dbReference type="Proteomes" id="UP000480684"/>
    </source>
</evidence>
<feature type="transmembrane region" description="Helical" evidence="8">
    <location>
        <begin position="189"/>
        <end position="210"/>
    </location>
</feature>
<dbReference type="InterPro" id="IPR017900">
    <property type="entry name" value="4Fe4S_Fe_S_CS"/>
</dbReference>
<keyword evidence="5" id="KW-0408">Iron</keyword>
<dbReference type="PROSITE" id="PS51379">
    <property type="entry name" value="4FE4S_FER_2"/>
    <property type="match status" value="1"/>
</dbReference>
<feature type="transmembrane region" description="Helical" evidence="8">
    <location>
        <begin position="36"/>
        <end position="53"/>
    </location>
</feature>
<sequence length="460" mass="51152">MNHLANQSQAPGGLYAHRPTIHPRTVTGANRRRKNAVNLTILGLLAIVPWLRWDRGHGMPNQAVLFDFAAMRGYFLDLAIWPQEFYFLTAILIIASFGLFLVTALRGRMWCGFACPQTVWTDIFVWIENSIQGDRNARLRLERMPLSFGKAVKKGITHALWLTVSAATALSFVVFFTDAPTALTALTSGTASVTLLGFVLFFTLSTYLLAGWAREQMCFWMCPWPRIQGAMLDHHTVMVEYDRARGETRGQARIGQDMKGRGHCVDCRLCLQVCPTGIDIREGLQMECIGCGLCADACDGVMARFGLPSGLVGWKAQIPKPWFHRPRVLLYAGLMAVVIACMVVAGGRRNMLELNLLHERSPLFVTLADGSTRNDYTVKVINRERRERDLRLSLSGLDGATADQDRIRTTADDVTTFRLGIRVPARSVPGDSAALRVRLTDTETGEWTEAQTFFAGGVAR</sequence>
<gene>
    <name evidence="10" type="primary">ccoG</name>
    <name evidence="10" type="ORF">G4223_01945</name>
</gene>
<protein>
    <submittedName>
        <fullName evidence="10">Cytochrome c oxidase accessory protein CcoG</fullName>
    </submittedName>
</protein>
<evidence type="ECO:0000256" key="2">
    <source>
        <dbReference type="ARBA" id="ARBA00022485"/>
    </source>
</evidence>
<dbReference type="InterPro" id="IPR017896">
    <property type="entry name" value="4Fe4S_Fe-S-bd"/>
</dbReference>
<feature type="compositionally biased region" description="Polar residues" evidence="7">
    <location>
        <begin position="1"/>
        <end position="10"/>
    </location>
</feature>
<dbReference type="Proteomes" id="UP000480684">
    <property type="component" value="Unassembled WGS sequence"/>
</dbReference>
<reference evidence="10 11" key="1">
    <citation type="submission" date="2020-02" db="EMBL/GenBank/DDBJ databases">
        <authorList>
            <person name="Dziuba M."/>
            <person name="Kuznetsov B."/>
            <person name="Mardanov A."/>
            <person name="Ravin N."/>
            <person name="Grouzdev D."/>
        </authorList>
    </citation>
    <scope>NUCLEOTIDE SEQUENCE [LARGE SCALE GENOMIC DNA]</scope>
    <source>
        <strain evidence="10 11">SpK</strain>
    </source>
</reference>
<name>A0A7C9QRK2_9PROT</name>
<dbReference type="EMBL" id="JAAIYP010000007">
    <property type="protein sequence ID" value="NFV78878.1"/>
    <property type="molecule type" value="Genomic_DNA"/>
</dbReference>
<feature type="domain" description="4Fe-4S ferredoxin-type" evidence="9">
    <location>
        <begin position="255"/>
        <end position="283"/>
    </location>
</feature>
<keyword evidence="4" id="KW-0249">Electron transport</keyword>
<dbReference type="PANTHER" id="PTHR30176:SF3">
    <property type="entry name" value="FERREDOXIN-TYPE PROTEIN NAPH"/>
    <property type="match status" value="1"/>
</dbReference>
<accession>A0A7C9QRK2</accession>
<dbReference type="Gene3D" id="2.60.40.10">
    <property type="entry name" value="Immunoglobulins"/>
    <property type="match status" value="1"/>
</dbReference>
<dbReference type="GO" id="GO:0046872">
    <property type="term" value="F:metal ion binding"/>
    <property type="evidence" value="ECO:0007669"/>
    <property type="project" value="UniProtKB-KW"/>
</dbReference>
<evidence type="ECO:0000256" key="7">
    <source>
        <dbReference type="SAM" id="MobiDB-lite"/>
    </source>
</evidence>
<evidence type="ECO:0000259" key="9">
    <source>
        <dbReference type="PROSITE" id="PS51379"/>
    </source>
</evidence>
<keyword evidence="8" id="KW-0812">Transmembrane</keyword>
<keyword evidence="8" id="KW-0472">Membrane</keyword>
<dbReference type="GO" id="GO:0051539">
    <property type="term" value="F:4 iron, 4 sulfur cluster binding"/>
    <property type="evidence" value="ECO:0007669"/>
    <property type="project" value="UniProtKB-KW"/>
</dbReference>
<keyword evidence="11" id="KW-1185">Reference proteome</keyword>
<evidence type="ECO:0000256" key="1">
    <source>
        <dbReference type="ARBA" id="ARBA00022448"/>
    </source>
</evidence>
<evidence type="ECO:0000256" key="3">
    <source>
        <dbReference type="ARBA" id="ARBA00022723"/>
    </source>
</evidence>
<dbReference type="InterPro" id="IPR013783">
    <property type="entry name" value="Ig-like_fold"/>
</dbReference>
<comment type="caution">
    <text evidence="10">The sequence shown here is derived from an EMBL/GenBank/DDBJ whole genome shotgun (WGS) entry which is preliminary data.</text>
</comment>
<dbReference type="NCBIfam" id="TIGR02745">
    <property type="entry name" value="ccoG_rdxA_fixG"/>
    <property type="match status" value="1"/>
</dbReference>
<dbReference type="InterPro" id="IPR032879">
    <property type="entry name" value="FixG_C"/>
</dbReference>
<organism evidence="10 11">
    <name type="scientific">Magnetospirillum aberrantis SpK</name>
    <dbReference type="NCBI Taxonomy" id="908842"/>
    <lineage>
        <taxon>Bacteria</taxon>
        <taxon>Pseudomonadati</taxon>
        <taxon>Pseudomonadota</taxon>
        <taxon>Alphaproteobacteria</taxon>
        <taxon>Rhodospirillales</taxon>
        <taxon>Rhodospirillaceae</taxon>
        <taxon>Magnetospirillum</taxon>
    </lineage>
</organism>
<proteinExistence type="predicted"/>
<dbReference type="GO" id="GO:0005886">
    <property type="term" value="C:plasma membrane"/>
    <property type="evidence" value="ECO:0007669"/>
    <property type="project" value="TreeGrafter"/>
</dbReference>
<keyword evidence="1" id="KW-0813">Transport</keyword>